<dbReference type="AlphaFoldDB" id="A0A2X1B5I8"/>
<evidence type="ECO:0000313" key="4">
    <source>
        <dbReference type="Proteomes" id="UP000251186"/>
    </source>
</evidence>
<protein>
    <submittedName>
        <fullName evidence="3">Uncharacterized protein</fullName>
    </submittedName>
</protein>
<organism evidence="3 4">
    <name type="scientific">Brevundimonas vesicularis</name>
    <name type="common">Pseudomonas vesicularis</name>
    <dbReference type="NCBI Taxonomy" id="41276"/>
    <lineage>
        <taxon>Bacteria</taxon>
        <taxon>Pseudomonadati</taxon>
        <taxon>Pseudomonadota</taxon>
        <taxon>Alphaproteobacteria</taxon>
        <taxon>Caulobacterales</taxon>
        <taxon>Caulobacteraceae</taxon>
        <taxon>Brevundimonas</taxon>
    </lineage>
</organism>
<feature type="compositionally biased region" description="Low complexity" evidence="1">
    <location>
        <begin position="152"/>
        <end position="178"/>
    </location>
</feature>
<gene>
    <name evidence="3" type="ORF">NCTC11166_00218</name>
</gene>
<keyword evidence="2" id="KW-0812">Transmembrane</keyword>
<reference evidence="3 4" key="1">
    <citation type="submission" date="2018-06" db="EMBL/GenBank/DDBJ databases">
        <authorList>
            <consortium name="Pathogen Informatics"/>
            <person name="Doyle S."/>
        </authorList>
    </citation>
    <scope>NUCLEOTIDE SEQUENCE [LARGE SCALE GENOMIC DNA]</scope>
    <source>
        <strain evidence="3 4">NCTC11166</strain>
    </source>
</reference>
<keyword evidence="2" id="KW-0472">Membrane</keyword>
<dbReference type="Proteomes" id="UP000251186">
    <property type="component" value="Unassembled WGS sequence"/>
</dbReference>
<proteinExistence type="predicted"/>
<feature type="compositionally biased region" description="Pro residues" evidence="1">
    <location>
        <begin position="136"/>
        <end position="151"/>
    </location>
</feature>
<accession>A0A2X1B5I8</accession>
<dbReference type="EMBL" id="UAQP01000005">
    <property type="protein sequence ID" value="SPU51908.1"/>
    <property type="molecule type" value="Genomic_DNA"/>
</dbReference>
<evidence type="ECO:0000256" key="1">
    <source>
        <dbReference type="SAM" id="MobiDB-lite"/>
    </source>
</evidence>
<evidence type="ECO:0000313" key="3">
    <source>
        <dbReference type="EMBL" id="SPU51908.1"/>
    </source>
</evidence>
<sequence length="272" mass="28602">MSHLTPLESAVMDAMIWQMGDSVPDLRAQVAASSPGLRRNTGAGLYSQIVVDADRAIANPDATGLFGTVHAMVAGLPDPVGFQIELRQGRLTALHGQSYGQDTRAIDFSTTAFEEVFTVDETGRSILFRPARRAPDPTPPRPKPTARPVPAPAAQAAPKAQSRPAPQPASKPSDHALPSAAAAPGVAEIIAGLSNPTASRGGQLALVYLGAYALAAVFILFAHLVLHVGWIFGLVLAGWALRYLHGKKGRVQMAALAETLDRNGAFQALKPN</sequence>
<feature type="region of interest" description="Disordered" evidence="1">
    <location>
        <begin position="127"/>
        <end position="178"/>
    </location>
</feature>
<keyword evidence="2" id="KW-1133">Transmembrane helix</keyword>
<name>A0A2X1B5I8_BREVE</name>
<evidence type="ECO:0000256" key="2">
    <source>
        <dbReference type="SAM" id="Phobius"/>
    </source>
</evidence>
<feature type="transmembrane region" description="Helical" evidence="2">
    <location>
        <begin position="228"/>
        <end position="244"/>
    </location>
</feature>